<evidence type="ECO:0000256" key="1">
    <source>
        <dbReference type="SAM" id="MobiDB-lite"/>
    </source>
</evidence>
<protein>
    <submittedName>
        <fullName evidence="2">Uncharacterized protein</fullName>
    </submittedName>
</protein>
<gene>
    <name evidence="2" type="ORF">NCTC13150_00268</name>
</gene>
<comment type="caution">
    <text evidence="2">The sequence shown here is derived from an EMBL/GenBank/DDBJ whole genome shotgun (WGS) entry which is preliminary data.</text>
</comment>
<dbReference type="EMBL" id="CAACYI010000001">
    <property type="protein sequence ID" value="VFB15765.1"/>
    <property type="molecule type" value="Genomic_DNA"/>
</dbReference>
<sequence>MKNQPNQPQPQTTKKQQPHPVPYERIQTILPVYLDQTGDGTQIYTQDGQTTTLPVPITHFMDQFAKTYFLDPRALKSFFRQKGLTGPLPLYLAGQIFISCKVRKPKISRDPCYGFIAYQAIQDLVPPAIFILPHYQIPLACSLATAQKAYNNGILAEKILADYQKNFFQKD</sequence>
<dbReference type="AlphaFoldDB" id="A0A8H2M7K9"/>
<feature type="compositionally biased region" description="Low complexity" evidence="1">
    <location>
        <begin position="1"/>
        <end position="15"/>
    </location>
</feature>
<dbReference type="Proteomes" id="UP000377798">
    <property type="component" value="Unassembled WGS sequence"/>
</dbReference>
<reference evidence="2 3" key="1">
    <citation type="submission" date="2019-02" db="EMBL/GenBank/DDBJ databases">
        <authorList>
            <consortium name="Pathogen Informatics"/>
        </authorList>
    </citation>
    <scope>NUCLEOTIDE SEQUENCE [LARGE SCALE GENOMIC DNA]</scope>
    <source>
        <strain evidence="2 3">3012STDY7089603</strain>
    </source>
</reference>
<feature type="region of interest" description="Disordered" evidence="1">
    <location>
        <begin position="1"/>
        <end position="21"/>
    </location>
</feature>
<proteinExistence type="predicted"/>
<evidence type="ECO:0000313" key="3">
    <source>
        <dbReference type="Proteomes" id="UP000377798"/>
    </source>
</evidence>
<dbReference type="RefSeq" id="WP_131748182.1">
    <property type="nucleotide sequence ID" value="NZ_CAACYI010000001.1"/>
</dbReference>
<organism evidence="2 3">
    <name type="scientific">Urinicoccus massiliensis</name>
    <dbReference type="NCBI Taxonomy" id="1723382"/>
    <lineage>
        <taxon>Bacteria</taxon>
        <taxon>Bacillati</taxon>
        <taxon>Bacillota</taxon>
        <taxon>Tissierellia</taxon>
        <taxon>Tissierellales</taxon>
        <taxon>Peptoniphilaceae</taxon>
        <taxon>Urinicoccus</taxon>
    </lineage>
</organism>
<name>A0A8H2M7K9_9FIRM</name>
<accession>A0A8H2M7K9</accession>
<keyword evidence="3" id="KW-1185">Reference proteome</keyword>
<evidence type="ECO:0000313" key="2">
    <source>
        <dbReference type="EMBL" id="VFB15765.1"/>
    </source>
</evidence>